<dbReference type="InterPro" id="IPR005013">
    <property type="entry name" value="DDOST_48_kDa_subunit"/>
</dbReference>
<comment type="subcellular location">
    <subcellularLocation>
        <location evidence="8">Endoplasmic reticulum membrane</location>
        <topology evidence="8">Single-pass type I membrane protein</topology>
    </subcellularLocation>
    <subcellularLocation>
        <location evidence="1">Membrane</location>
        <topology evidence="1">Single-pass type I membrane protein</topology>
    </subcellularLocation>
</comment>
<comment type="similarity">
    <text evidence="3 8">Belongs to the DDOST 48 kDa subunit family.</text>
</comment>
<name>A0ABY8ESZ5_MALFU</name>
<keyword evidence="8" id="KW-0732">Signal</keyword>
<feature type="chain" id="PRO_5044992112" description="Dolichyl-diphosphooligosaccharide--protein glycosyltransferase subunit WBP1" evidence="8">
    <location>
        <begin position="20"/>
        <end position="483"/>
    </location>
</feature>
<keyword evidence="7 8" id="KW-0472">Membrane</keyword>
<feature type="domain" description="OST48 N-terminal" evidence="9">
    <location>
        <begin position="25"/>
        <end position="305"/>
    </location>
</feature>
<dbReference type="Proteomes" id="UP000818624">
    <property type="component" value="Chromosome 3"/>
</dbReference>
<comment type="subunit">
    <text evidence="8">Component of the oligosaccharyltransferase (OST) complex.</text>
</comment>
<accession>A0ABY8ESZ5</accession>
<evidence type="ECO:0000256" key="1">
    <source>
        <dbReference type="ARBA" id="ARBA00004479"/>
    </source>
</evidence>
<dbReference type="InterPro" id="IPR055457">
    <property type="entry name" value="OST48_N"/>
</dbReference>
<evidence type="ECO:0000256" key="6">
    <source>
        <dbReference type="ARBA" id="ARBA00022989"/>
    </source>
</evidence>
<evidence type="ECO:0000259" key="10">
    <source>
        <dbReference type="Pfam" id="PF23358"/>
    </source>
</evidence>
<feature type="transmembrane region" description="Helical" evidence="8">
    <location>
        <begin position="450"/>
        <end position="472"/>
    </location>
</feature>
<comment type="function">
    <text evidence="8">Subunit of the oligosaccharyl transferase (OST) complex that catalyzes the initial transfer of a defined glycan (Glc(3)Man(9)GlcNAc(2) in eukaryotes) from the lipid carrier dolichol-pyrophosphate to an asparagine residue within an Asn-X-Ser/Thr consensus motif in nascent polypeptide chains, the first step in protein N-glycosylation. N-glycosylation occurs cotranslationally and the complex associates with the Sec61 complex at the channel-forming translocon complex that mediates protein translocation across the endoplasmic reticulum (ER).</text>
</comment>
<gene>
    <name evidence="11" type="primary">WBP1</name>
    <name evidence="11" type="ORF">GLX27_003385</name>
</gene>
<dbReference type="PANTHER" id="PTHR10830">
    <property type="entry name" value="DOLICHYL-DIPHOSPHOOLIGOSACCHARIDE--PROTEIN GLYCOSYLTRANSFERASE 48 KDA SUBUNIT"/>
    <property type="match status" value="1"/>
</dbReference>
<proteinExistence type="inferred from homology"/>
<evidence type="ECO:0000256" key="3">
    <source>
        <dbReference type="ARBA" id="ARBA00008743"/>
    </source>
</evidence>
<evidence type="ECO:0000313" key="12">
    <source>
        <dbReference type="Proteomes" id="UP000818624"/>
    </source>
</evidence>
<keyword evidence="6 8" id="KW-1133">Transmembrane helix</keyword>
<dbReference type="Pfam" id="PF23358">
    <property type="entry name" value="OST48_MD"/>
    <property type="match status" value="1"/>
</dbReference>
<feature type="domain" description="OST48 middle" evidence="10">
    <location>
        <begin position="340"/>
        <end position="473"/>
    </location>
</feature>
<comment type="pathway">
    <text evidence="2 8">Protein modification; protein glycosylation.</text>
</comment>
<dbReference type="InterPro" id="IPR055459">
    <property type="entry name" value="OST48_MD"/>
</dbReference>
<dbReference type="Pfam" id="PF03345">
    <property type="entry name" value="OST48_N"/>
    <property type="match status" value="1"/>
</dbReference>
<sequence>MWSCWLLGVLAVAARVVLAGAAGNRLLVVVESDARPSYARFLESLDSRGYEVTLRDPASVKKDNALYDYGERAFDHIALLVPELKGLKGALAPQALVRFAEDGGNLFVALSPSLSEAWRDFAREFSLEFAERGTSLVDHFGYDREHDTGDHTAVLVGGHRAHFSAGGAANPVVFSDATRAALATQPLTYRGIAHWIGPNPLAFPLLVPPSTAYESEVPKVSGKGSDAVLTNLAQLEQPSDAAQLLVGFDATAPDATAALASAVQLRTNSARVVFVGSTELLQNAALDDAARSVHRAVVDDLTAWTFQERGVLRVVRSTHERCRASEADTRPDYEEEVGVATKMYRIKDRVYFTMDVQQYRDGRWTAAPTDLDLQLAITMLDPYVTLPLEASVVGDVTRYSGVFRLPDRHGVFTFRVNWKRHGWTYILTEDVAPVRPFNHDEYPRMLSSSWPYVAGAISTMVGFVAFCVQWIYMSTSKVPQKVE</sequence>
<evidence type="ECO:0000256" key="8">
    <source>
        <dbReference type="RuleBase" id="RU361142"/>
    </source>
</evidence>
<feature type="signal peptide" evidence="8">
    <location>
        <begin position="1"/>
        <end position="19"/>
    </location>
</feature>
<dbReference type="PANTHER" id="PTHR10830:SF0">
    <property type="entry name" value="DOLICHYL-DIPHOSPHOOLIGOSACCHARIDE--PROTEIN GLYCOSYLTRANSFERASE 48 KDA SUBUNIT"/>
    <property type="match status" value="1"/>
</dbReference>
<keyword evidence="12" id="KW-1185">Reference proteome</keyword>
<organism evidence="11 12">
    <name type="scientific">Malassezia furfur</name>
    <name type="common">Pityriasis versicolor infection agent</name>
    <name type="synonym">Pityrosporum furfur</name>
    <dbReference type="NCBI Taxonomy" id="55194"/>
    <lineage>
        <taxon>Eukaryota</taxon>
        <taxon>Fungi</taxon>
        <taxon>Dikarya</taxon>
        <taxon>Basidiomycota</taxon>
        <taxon>Ustilaginomycotina</taxon>
        <taxon>Malasseziomycetes</taxon>
        <taxon>Malasseziales</taxon>
        <taxon>Malasseziaceae</taxon>
        <taxon>Malassezia</taxon>
    </lineage>
</organism>
<reference evidence="11 12" key="1">
    <citation type="journal article" date="2020" name="Elife">
        <title>Loss of centromere function drives karyotype evolution in closely related Malassezia species.</title>
        <authorList>
            <person name="Sankaranarayanan S.R."/>
            <person name="Ianiri G."/>
            <person name="Coelho M.A."/>
            <person name="Reza M.H."/>
            <person name="Thimmappa B.C."/>
            <person name="Ganguly P."/>
            <person name="Vadnala R.N."/>
            <person name="Sun S."/>
            <person name="Siddharthan R."/>
            <person name="Tellgren-Roth C."/>
            <person name="Dawson T.L."/>
            <person name="Heitman J."/>
            <person name="Sanyal K."/>
        </authorList>
    </citation>
    <scope>NUCLEOTIDE SEQUENCE [LARGE SCALE GENOMIC DNA]</scope>
    <source>
        <strain evidence="11">CBS14141</strain>
    </source>
</reference>
<evidence type="ECO:0000256" key="4">
    <source>
        <dbReference type="ARBA" id="ARBA00022692"/>
    </source>
</evidence>
<keyword evidence="11" id="KW-0808">Transferase</keyword>
<evidence type="ECO:0000313" key="11">
    <source>
        <dbReference type="EMBL" id="WFD48715.1"/>
    </source>
</evidence>
<evidence type="ECO:0000256" key="5">
    <source>
        <dbReference type="ARBA" id="ARBA00022824"/>
    </source>
</evidence>
<evidence type="ECO:0000256" key="7">
    <source>
        <dbReference type="ARBA" id="ARBA00023136"/>
    </source>
</evidence>
<keyword evidence="4 8" id="KW-0812">Transmembrane</keyword>
<keyword evidence="5 8" id="KW-0256">Endoplasmic reticulum</keyword>
<dbReference type="GO" id="GO:0016740">
    <property type="term" value="F:transferase activity"/>
    <property type="evidence" value="ECO:0007669"/>
    <property type="project" value="UniProtKB-KW"/>
</dbReference>
<protein>
    <recommendedName>
        <fullName evidence="8">Dolichyl-diphosphooligosaccharide--protein glycosyltransferase subunit WBP1</fullName>
        <shortName evidence="8">Oligosaccharyl transferase subunit WBP1</shortName>
    </recommendedName>
</protein>
<evidence type="ECO:0000256" key="2">
    <source>
        <dbReference type="ARBA" id="ARBA00004922"/>
    </source>
</evidence>
<dbReference type="EMBL" id="CP046236">
    <property type="protein sequence ID" value="WFD48715.1"/>
    <property type="molecule type" value="Genomic_DNA"/>
</dbReference>
<evidence type="ECO:0000259" key="9">
    <source>
        <dbReference type="Pfam" id="PF03345"/>
    </source>
</evidence>